<evidence type="ECO:0000256" key="5">
    <source>
        <dbReference type="SAM" id="Phobius"/>
    </source>
</evidence>
<dbReference type="PANTHER" id="PTHR36926">
    <property type="entry name" value="COLICIN V PRODUCTION PROTEIN"/>
    <property type="match status" value="1"/>
</dbReference>
<keyword evidence="4 5" id="KW-0472">Membrane</keyword>
<dbReference type="Pfam" id="PF02674">
    <property type="entry name" value="Colicin_V"/>
    <property type="match status" value="1"/>
</dbReference>
<evidence type="ECO:0000313" key="6">
    <source>
        <dbReference type="EMBL" id="VAW70813.1"/>
    </source>
</evidence>
<evidence type="ECO:0000256" key="4">
    <source>
        <dbReference type="ARBA" id="ARBA00023136"/>
    </source>
</evidence>
<dbReference type="GO" id="GO:0016020">
    <property type="term" value="C:membrane"/>
    <property type="evidence" value="ECO:0007669"/>
    <property type="project" value="UniProtKB-SubCell"/>
</dbReference>
<feature type="transmembrane region" description="Helical" evidence="5">
    <location>
        <begin position="7"/>
        <end position="25"/>
    </location>
</feature>
<reference evidence="6" key="1">
    <citation type="submission" date="2018-06" db="EMBL/GenBank/DDBJ databases">
        <authorList>
            <person name="Zhirakovskaya E."/>
        </authorList>
    </citation>
    <scope>NUCLEOTIDE SEQUENCE</scope>
</reference>
<dbReference type="PANTHER" id="PTHR36926:SF1">
    <property type="entry name" value="COLICIN V PRODUCTION PROTEIN"/>
    <property type="match status" value="1"/>
</dbReference>
<protein>
    <submittedName>
        <fullName evidence="6">Colicin V production protein</fullName>
    </submittedName>
</protein>
<evidence type="ECO:0000256" key="1">
    <source>
        <dbReference type="ARBA" id="ARBA00004141"/>
    </source>
</evidence>
<sequence>MGIIDIIILTILVVSVLISIMRGFVKEAMSLVIWILAIWVAVSYYSPLDAKLLTSIESSSIRVVTAFALLFLGTLIAGAIINRLLNVVVKQSGLSGTDRMLGIFFGMARGLLIVAVLVVLAKETELPKEKWWKESNFLGHFHELAGWLKKSCNNIDQCSKHLSQYSLNDRS</sequence>
<accession>A0A3B0Y350</accession>
<dbReference type="InterPro" id="IPR003825">
    <property type="entry name" value="Colicin-V_CvpA"/>
</dbReference>
<name>A0A3B0Y350_9ZZZZ</name>
<feature type="transmembrane region" description="Helical" evidence="5">
    <location>
        <begin position="31"/>
        <end position="48"/>
    </location>
</feature>
<keyword evidence="2 5" id="KW-0812">Transmembrane</keyword>
<keyword evidence="3 5" id="KW-1133">Transmembrane helix</keyword>
<evidence type="ECO:0000256" key="3">
    <source>
        <dbReference type="ARBA" id="ARBA00022989"/>
    </source>
</evidence>
<evidence type="ECO:0000256" key="2">
    <source>
        <dbReference type="ARBA" id="ARBA00022692"/>
    </source>
</evidence>
<comment type="subcellular location">
    <subcellularLocation>
        <location evidence="1">Membrane</location>
        <topology evidence="1">Multi-pass membrane protein</topology>
    </subcellularLocation>
</comment>
<organism evidence="6">
    <name type="scientific">hydrothermal vent metagenome</name>
    <dbReference type="NCBI Taxonomy" id="652676"/>
    <lineage>
        <taxon>unclassified sequences</taxon>
        <taxon>metagenomes</taxon>
        <taxon>ecological metagenomes</taxon>
    </lineage>
</organism>
<dbReference type="InterPro" id="IPR052719">
    <property type="entry name" value="CvpA-like"/>
</dbReference>
<feature type="transmembrane region" description="Helical" evidence="5">
    <location>
        <begin position="101"/>
        <end position="121"/>
    </location>
</feature>
<dbReference type="GO" id="GO:0009403">
    <property type="term" value="P:toxin biosynthetic process"/>
    <property type="evidence" value="ECO:0007669"/>
    <property type="project" value="InterPro"/>
</dbReference>
<dbReference type="EMBL" id="UOFL01000003">
    <property type="protein sequence ID" value="VAW70813.1"/>
    <property type="molecule type" value="Genomic_DNA"/>
</dbReference>
<dbReference type="AlphaFoldDB" id="A0A3B0Y350"/>
<feature type="transmembrane region" description="Helical" evidence="5">
    <location>
        <begin position="60"/>
        <end position="81"/>
    </location>
</feature>
<proteinExistence type="predicted"/>
<gene>
    <name evidence="6" type="ORF">MNBD_GAMMA12-303</name>
</gene>